<comment type="caution">
    <text evidence="2">The sequence shown here is derived from an EMBL/GenBank/DDBJ whole genome shotgun (WGS) entry which is preliminary data.</text>
</comment>
<dbReference type="AlphaFoldDB" id="A0AAN9TBM7"/>
<feature type="region of interest" description="Disordered" evidence="1">
    <location>
        <begin position="252"/>
        <end position="280"/>
    </location>
</feature>
<dbReference type="Proteomes" id="UP001367676">
    <property type="component" value="Unassembled WGS sequence"/>
</dbReference>
<evidence type="ECO:0000256" key="1">
    <source>
        <dbReference type="SAM" id="MobiDB-lite"/>
    </source>
</evidence>
<proteinExistence type="predicted"/>
<sequence>MLKLDNAGVGPPSNTSASDVPCNIYDCYPSYQTNELNPLLDSSSTPSHTVLTDIQHADQSNLYYRSNDSATTNNGYKSAVLPAPHPVPSSTSYSHQYQSSTVAGHPRYDSSPYPASCNGANSYWSTSNNTLVNTSNSVPAQQPSSNNFHHHQNYYTNYYHGAAAPVQNNPFTNSVVAPLPPPPPPHHPSAVVFCPNLYSNVNKNELHLHLHHAGDLNKPVEQYADDVAAVVGSSNLIITGGSRSIEIDILPSNGAANNGAATDEQNDIGISRYSDRQSDSSFWRPYCPY</sequence>
<evidence type="ECO:0000313" key="2">
    <source>
        <dbReference type="EMBL" id="KAK7576554.1"/>
    </source>
</evidence>
<protein>
    <submittedName>
        <fullName evidence="2">Uncharacterized protein</fullName>
    </submittedName>
</protein>
<organism evidence="2 3">
    <name type="scientific">Parthenolecanium corni</name>
    <dbReference type="NCBI Taxonomy" id="536013"/>
    <lineage>
        <taxon>Eukaryota</taxon>
        <taxon>Metazoa</taxon>
        <taxon>Ecdysozoa</taxon>
        <taxon>Arthropoda</taxon>
        <taxon>Hexapoda</taxon>
        <taxon>Insecta</taxon>
        <taxon>Pterygota</taxon>
        <taxon>Neoptera</taxon>
        <taxon>Paraneoptera</taxon>
        <taxon>Hemiptera</taxon>
        <taxon>Sternorrhyncha</taxon>
        <taxon>Coccoidea</taxon>
        <taxon>Coccidae</taxon>
        <taxon>Parthenolecanium</taxon>
    </lineage>
</organism>
<gene>
    <name evidence="2" type="ORF">V9T40_012840</name>
</gene>
<evidence type="ECO:0000313" key="3">
    <source>
        <dbReference type="Proteomes" id="UP001367676"/>
    </source>
</evidence>
<accession>A0AAN9TBM7</accession>
<dbReference type="EMBL" id="JBBCAQ010000036">
    <property type="protein sequence ID" value="KAK7576554.1"/>
    <property type="molecule type" value="Genomic_DNA"/>
</dbReference>
<reference evidence="2 3" key="1">
    <citation type="submission" date="2024-03" db="EMBL/GenBank/DDBJ databases">
        <title>Adaptation during the transition from Ophiocordyceps entomopathogen to insect associate is accompanied by gene loss and intensified selection.</title>
        <authorList>
            <person name="Ward C.M."/>
            <person name="Onetto C.A."/>
            <person name="Borneman A.R."/>
        </authorList>
    </citation>
    <scope>NUCLEOTIDE SEQUENCE [LARGE SCALE GENOMIC DNA]</scope>
    <source>
        <strain evidence="2">AWRI1</strain>
        <tissue evidence="2">Single Adult Female</tissue>
    </source>
</reference>
<name>A0AAN9TBM7_9HEMI</name>
<keyword evidence="3" id="KW-1185">Reference proteome</keyword>